<sequence length="148" mass="14163">MTATTTPSRPATPAVEAGALSHAGPAGLWLACMAAMAAGLWIDTLRTPAALLASECAAPGGLAEMAWRHARLMPASSIAMLAAALAPWPGAPALGARLACLVAMGIGMVAGAQLGMALALPLGVAPFAGLAAGMAAGMAAALAAVGAP</sequence>
<gene>
    <name evidence="2" type="ORF">AAIK43_14155</name>
</gene>
<evidence type="ECO:0000313" key="3">
    <source>
        <dbReference type="Proteomes" id="UP001446337"/>
    </source>
</evidence>
<organism evidence="2 3">
    <name type="scientific">Achromobacter denitrificans</name>
    <name type="common">Alcaligenes denitrificans</name>
    <dbReference type="NCBI Taxonomy" id="32002"/>
    <lineage>
        <taxon>Bacteria</taxon>
        <taxon>Pseudomonadati</taxon>
        <taxon>Pseudomonadota</taxon>
        <taxon>Betaproteobacteria</taxon>
        <taxon>Burkholderiales</taxon>
        <taxon>Alcaligenaceae</taxon>
        <taxon>Achromobacter</taxon>
    </lineage>
</organism>
<keyword evidence="1" id="KW-0812">Transmembrane</keyword>
<dbReference type="RefSeq" id="WP_343499559.1">
    <property type="nucleotide sequence ID" value="NZ_CP154792.1"/>
</dbReference>
<evidence type="ECO:0000313" key="2">
    <source>
        <dbReference type="EMBL" id="XAN19140.1"/>
    </source>
</evidence>
<protein>
    <submittedName>
        <fullName evidence="2">Uncharacterized protein</fullName>
    </submittedName>
</protein>
<dbReference type="EMBL" id="CP154792">
    <property type="protein sequence ID" value="XAN19140.1"/>
    <property type="molecule type" value="Genomic_DNA"/>
</dbReference>
<feature type="transmembrane region" description="Helical" evidence="1">
    <location>
        <begin position="127"/>
        <end position="147"/>
    </location>
</feature>
<keyword evidence="1" id="KW-1133">Transmembrane helix</keyword>
<proteinExistence type="predicted"/>
<keyword evidence="1" id="KW-0472">Membrane</keyword>
<name>A0ABZ3GAM4_ACHDE</name>
<accession>A0ABZ3GAM4</accession>
<feature type="transmembrane region" description="Helical" evidence="1">
    <location>
        <begin position="72"/>
        <end position="90"/>
    </location>
</feature>
<feature type="transmembrane region" description="Helical" evidence="1">
    <location>
        <begin position="20"/>
        <end position="42"/>
    </location>
</feature>
<keyword evidence="3" id="KW-1185">Reference proteome</keyword>
<reference evidence="2 3" key="1">
    <citation type="submission" date="2024-05" db="EMBL/GenBank/DDBJ databases">
        <title>Achromobacter denitrificans. BP1, complete genome.</title>
        <authorList>
            <person name="Zhang B."/>
        </authorList>
    </citation>
    <scope>NUCLEOTIDE SEQUENCE [LARGE SCALE GENOMIC DNA]</scope>
    <source>
        <strain evidence="2 3">BP1</strain>
    </source>
</reference>
<dbReference type="Proteomes" id="UP001446337">
    <property type="component" value="Chromosome"/>
</dbReference>
<feature type="transmembrane region" description="Helical" evidence="1">
    <location>
        <begin position="96"/>
        <end position="120"/>
    </location>
</feature>
<evidence type="ECO:0000256" key="1">
    <source>
        <dbReference type="SAM" id="Phobius"/>
    </source>
</evidence>